<organism evidence="1 2">
    <name type="scientific">Thalassobaculum fulvum</name>
    <dbReference type="NCBI Taxonomy" id="1633335"/>
    <lineage>
        <taxon>Bacteria</taxon>
        <taxon>Pseudomonadati</taxon>
        <taxon>Pseudomonadota</taxon>
        <taxon>Alphaproteobacteria</taxon>
        <taxon>Rhodospirillales</taxon>
        <taxon>Thalassobaculaceae</taxon>
        <taxon>Thalassobaculum</taxon>
    </lineage>
</organism>
<protein>
    <submittedName>
        <fullName evidence="1">Uncharacterized protein</fullName>
    </submittedName>
</protein>
<gene>
    <name evidence="1" type="ORF">GCM10017083_29780</name>
</gene>
<evidence type="ECO:0000313" key="2">
    <source>
        <dbReference type="Proteomes" id="UP000630353"/>
    </source>
</evidence>
<keyword evidence="2" id="KW-1185">Reference proteome</keyword>
<dbReference type="Pfam" id="PF13759">
    <property type="entry name" value="2OG-FeII_Oxy_5"/>
    <property type="match status" value="1"/>
</dbReference>
<dbReference type="InterPro" id="IPR012668">
    <property type="entry name" value="CHP02466"/>
</dbReference>
<dbReference type="Proteomes" id="UP000630353">
    <property type="component" value="Unassembled WGS sequence"/>
</dbReference>
<accession>A0A918XTN0</accession>
<reference evidence="1" key="2">
    <citation type="submission" date="2020-09" db="EMBL/GenBank/DDBJ databases">
        <authorList>
            <person name="Sun Q."/>
            <person name="Kim S."/>
        </authorList>
    </citation>
    <scope>NUCLEOTIDE SEQUENCE</scope>
    <source>
        <strain evidence="1">KCTC 42651</strain>
    </source>
</reference>
<sequence>MAVPEIFNCFPLTVFKDRLGLPQAYRHRLGERVVEAWQAGPKAGQDRRNAWTGDRNGAECLHHDPEFRDLFQALHLRLRQYLDALSVDNSRLDLFYTRAWGTLSERGQSIRRHRHNQSHISLVYYPLKGPGTGNLVFHDAEPANEFTPGLFEPHAQSAGLLTASSILNSEMVNLPVAEDDVVIFPSKAYHATEPNETELPRVSISTDVVVALKDAAGIEYVMPPVRHWRSAAAL</sequence>
<dbReference type="RefSeq" id="WP_189990931.1">
    <property type="nucleotide sequence ID" value="NZ_BMZS01000006.1"/>
</dbReference>
<dbReference type="AlphaFoldDB" id="A0A918XTN0"/>
<proteinExistence type="predicted"/>
<comment type="caution">
    <text evidence="1">The sequence shown here is derived from an EMBL/GenBank/DDBJ whole genome shotgun (WGS) entry which is preliminary data.</text>
</comment>
<name>A0A918XTN0_9PROT</name>
<dbReference type="EMBL" id="BMZS01000006">
    <property type="protein sequence ID" value="GHD53284.1"/>
    <property type="molecule type" value="Genomic_DNA"/>
</dbReference>
<evidence type="ECO:0000313" key="1">
    <source>
        <dbReference type="EMBL" id="GHD53284.1"/>
    </source>
</evidence>
<dbReference type="Gene3D" id="2.60.120.620">
    <property type="entry name" value="q2cbj1_9rhob like domain"/>
    <property type="match status" value="1"/>
</dbReference>
<reference evidence="1" key="1">
    <citation type="journal article" date="2014" name="Int. J. Syst. Evol. Microbiol.">
        <title>Complete genome sequence of Corynebacterium casei LMG S-19264T (=DSM 44701T), isolated from a smear-ripened cheese.</title>
        <authorList>
            <consortium name="US DOE Joint Genome Institute (JGI-PGF)"/>
            <person name="Walter F."/>
            <person name="Albersmeier A."/>
            <person name="Kalinowski J."/>
            <person name="Ruckert C."/>
        </authorList>
    </citation>
    <scope>NUCLEOTIDE SEQUENCE</scope>
    <source>
        <strain evidence="1">KCTC 42651</strain>
    </source>
</reference>